<organism evidence="2 3">
    <name type="scientific">Pedobacter paludis</name>
    <dbReference type="NCBI Taxonomy" id="2203212"/>
    <lineage>
        <taxon>Bacteria</taxon>
        <taxon>Pseudomonadati</taxon>
        <taxon>Bacteroidota</taxon>
        <taxon>Sphingobacteriia</taxon>
        <taxon>Sphingobacteriales</taxon>
        <taxon>Sphingobacteriaceae</taxon>
        <taxon>Pedobacter</taxon>
    </lineage>
</organism>
<gene>
    <name evidence="2" type="ORF">DF947_16355</name>
</gene>
<dbReference type="EMBL" id="QGNY01000006">
    <property type="protein sequence ID" value="PWS30510.1"/>
    <property type="molecule type" value="Genomic_DNA"/>
</dbReference>
<evidence type="ECO:0000313" key="3">
    <source>
        <dbReference type="Proteomes" id="UP000245391"/>
    </source>
</evidence>
<dbReference type="RefSeq" id="WP_109931130.1">
    <property type="nucleotide sequence ID" value="NZ_QGNY01000006.1"/>
</dbReference>
<sequence>MKSIINNFNKRFNINGFMLVIICLSVLLLNSCYKDKGNYDYKISNDVAIKSADTIEVSQGDQLKITPELEQRVAANESSLSFEWTLAVAGKTVADSTYQVLAKTRNLDISTIDFKAKRNYYTLNYRITNLETGVVYHKLIKLLVSTNFQTGWIILDQSGSSSDLNFVNDNQKAAYYKLFSKVNTGITLPLSAHHAYSFYVPEGSNPEVSLSAVIYDNEGYLIDNGNFKILSNFSSLFYTKPSVIKPEFMQQNLGNNLSLINNGKLYYMNTSAGSIKFGDEYRAYDGAGYSLAPQQFKSYAGSGVLFDNLNRRFLRDSYGSTTFVTPDRAFDASYTAFDPVNINSNHELMSIGSMGPSYYSTLLAIFKDNTDNSCYLYGMEGGNKPTLYKAIENSPNMYLSAGFAYAPARNQIYYAVGNILYQYDVLSNSSTIAYTFPSGEDITALQTKNSESVAVATYNGSKGTVYTFDIEATGEVTFNSKYENFGKVKNINYRY</sequence>
<evidence type="ECO:0000313" key="2">
    <source>
        <dbReference type="EMBL" id="PWS30510.1"/>
    </source>
</evidence>
<dbReference type="AlphaFoldDB" id="A0A317EU71"/>
<keyword evidence="1" id="KW-0812">Transmembrane</keyword>
<protein>
    <recommendedName>
        <fullName evidence="4">PKD-like family protein</fullName>
    </recommendedName>
</protein>
<feature type="transmembrane region" description="Helical" evidence="1">
    <location>
        <begin position="12"/>
        <end position="29"/>
    </location>
</feature>
<accession>A0A317EU71</accession>
<reference evidence="3" key="1">
    <citation type="submission" date="2018-05" db="EMBL/GenBank/DDBJ databases">
        <title>Pedobacter paludis sp. nov., isolated from wetland soil.</title>
        <authorList>
            <person name="Zhang Y."/>
        </authorList>
    </citation>
    <scope>NUCLEOTIDE SEQUENCE [LARGE SCALE GENOMIC DNA]</scope>
    <source>
        <strain evidence="3">R-8</strain>
    </source>
</reference>
<dbReference type="InterPro" id="IPR032183">
    <property type="entry name" value="PKD-like"/>
</dbReference>
<keyword evidence="1" id="KW-1133">Transmembrane helix</keyword>
<evidence type="ECO:0008006" key="4">
    <source>
        <dbReference type="Google" id="ProtNLM"/>
    </source>
</evidence>
<name>A0A317EU71_9SPHI</name>
<keyword evidence="1" id="KW-0472">Membrane</keyword>
<evidence type="ECO:0000256" key="1">
    <source>
        <dbReference type="SAM" id="Phobius"/>
    </source>
</evidence>
<proteinExistence type="predicted"/>
<comment type="caution">
    <text evidence="2">The sequence shown here is derived from an EMBL/GenBank/DDBJ whole genome shotgun (WGS) entry which is preliminary data.</text>
</comment>
<dbReference type="Pfam" id="PF16407">
    <property type="entry name" value="PKD_2"/>
    <property type="match status" value="1"/>
</dbReference>
<keyword evidence="3" id="KW-1185">Reference proteome</keyword>
<dbReference type="Proteomes" id="UP000245391">
    <property type="component" value="Unassembled WGS sequence"/>
</dbReference>
<dbReference type="OrthoDB" id="1094435at2"/>